<feature type="region of interest" description="Disordered" evidence="1">
    <location>
        <begin position="1"/>
        <end position="58"/>
    </location>
</feature>
<organism evidence="2 3">
    <name type="scientific">Amblyomma americanum</name>
    <name type="common">Lone star tick</name>
    <dbReference type="NCBI Taxonomy" id="6943"/>
    <lineage>
        <taxon>Eukaryota</taxon>
        <taxon>Metazoa</taxon>
        <taxon>Ecdysozoa</taxon>
        <taxon>Arthropoda</taxon>
        <taxon>Chelicerata</taxon>
        <taxon>Arachnida</taxon>
        <taxon>Acari</taxon>
        <taxon>Parasitiformes</taxon>
        <taxon>Ixodida</taxon>
        <taxon>Ixodoidea</taxon>
        <taxon>Ixodidae</taxon>
        <taxon>Amblyomminae</taxon>
        <taxon>Amblyomma</taxon>
    </lineage>
</organism>
<reference evidence="2 3" key="1">
    <citation type="journal article" date="2023" name="Arcadia Sci">
        <title>De novo assembly of a long-read Amblyomma americanum tick genome.</title>
        <authorList>
            <person name="Chou S."/>
            <person name="Poskanzer K.E."/>
            <person name="Rollins M."/>
            <person name="Thuy-Boun P.S."/>
        </authorList>
    </citation>
    <scope>NUCLEOTIDE SEQUENCE [LARGE SCALE GENOMIC DNA]</scope>
    <source>
        <strain evidence="2">F_SG_1</strain>
        <tissue evidence="2">Salivary glands</tissue>
    </source>
</reference>
<feature type="compositionally biased region" description="Low complexity" evidence="1">
    <location>
        <begin position="12"/>
        <end position="21"/>
    </location>
</feature>
<proteinExistence type="predicted"/>
<gene>
    <name evidence="2" type="ORF">V5799_004319</name>
</gene>
<keyword evidence="3" id="KW-1185">Reference proteome</keyword>
<dbReference type="EMBL" id="JARKHS020034553">
    <property type="protein sequence ID" value="KAK8758048.1"/>
    <property type="molecule type" value="Genomic_DNA"/>
</dbReference>
<name>A0AAQ4D6F8_AMBAM</name>
<evidence type="ECO:0000313" key="2">
    <source>
        <dbReference type="EMBL" id="KAK8758048.1"/>
    </source>
</evidence>
<evidence type="ECO:0000313" key="3">
    <source>
        <dbReference type="Proteomes" id="UP001321473"/>
    </source>
</evidence>
<evidence type="ECO:0000256" key="1">
    <source>
        <dbReference type="SAM" id="MobiDB-lite"/>
    </source>
</evidence>
<feature type="compositionally biased region" description="Acidic residues" evidence="1">
    <location>
        <begin position="46"/>
        <end position="56"/>
    </location>
</feature>
<protein>
    <submittedName>
        <fullName evidence="2">Uncharacterized protein</fullName>
    </submittedName>
</protein>
<dbReference type="Proteomes" id="UP001321473">
    <property type="component" value="Unassembled WGS sequence"/>
</dbReference>
<comment type="caution">
    <text evidence="2">The sequence shown here is derived from an EMBL/GenBank/DDBJ whole genome shotgun (WGS) entry which is preliminary data.</text>
</comment>
<accession>A0AAQ4D6F8</accession>
<dbReference type="AlphaFoldDB" id="A0AAQ4D6F8"/>
<sequence length="129" mass="14045">MRRFRRNALTPAQLRVQARAAARTDVKPSRKSSGKTHNDTAANSESDVDSTYDSDEERGHTGELICMSDLLRANKVSLAIMQKQLYETAQRGGAPVLLPPRALQEKDAFKPGAVGPLAIVSEKFGDGHV</sequence>